<name>A0A7C8GT72_9BACI</name>
<reference evidence="3 4" key="1">
    <citation type="submission" date="2019-10" db="EMBL/GenBank/DDBJ databases">
        <title>Gracilibacillus sp. nov. isolated from rice seeds.</title>
        <authorList>
            <person name="He S."/>
        </authorList>
    </citation>
    <scope>NUCLEOTIDE SEQUENCE [LARGE SCALE GENOMIC DNA]</scope>
    <source>
        <strain evidence="3 4">TD8</strain>
    </source>
</reference>
<dbReference type="Pfam" id="PF07007">
    <property type="entry name" value="LprI"/>
    <property type="match status" value="1"/>
</dbReference>
<accession>A0A7C8GT72</accession>
<dbReference type="PANTHER" id="PTHR39176:SF1">
    <property type="entry name" value="PERIPLASMIC PROTEIN"/>
    <property type="match status" value="1"/>
</dbReference>
<feature type="compositionally biased region" description="Polar residues" evidence="1">
    <location>
        <begin position="13"/>
        <end position="52"/>
    </location>
</feature>
<protein>
    <submittedName>
        <fullName evidence="3">DUF1311 domain-containing protein</fullName>
    </submittedName>
</protein>
<keyword evidence="4" id="KW-1185">Reference proteome</keyword>
<feature type="domain" description="Lysozyme inhibitor LprI-like N-terminal" evidence="2">
    <location>
        <begin position="91"/>
        <end position="179"/>
    </location>
</feature>
<feature type="compositionally biased region" description="Basic and acidic residues" evidence="1">
    <location>
        <begin position="53"/>
        <end position="84"/>
    </location>
</feature>
<dbReference type="AlphaFoldDB" id="A0A7C8GT72"/>
<dbReference type="OrthoDB" id="2438161at2"/>
<evidence type="ECO:0000256" key="1">
    <source>
        <dbReference type="SAM" id="MobiDB-lite"/>
    </source>
</evidence>
<gene>
    <name evidence="3" type="ORF">F9U64_10645</name>
</gene>
<organism evidence="3 4">
    <name type="scientific">Gracilibacillus oryzae</name>
    <dbReference type="NCBI Taxonomy" id="1672701"/>
    <lineage>
        <taxon>Bacteria</taxon>
        <taxon>Bacillati</taxon>
        <taxon>Bacillota</taxon>
        <taxon>Bacilli</taxon>
        <taxon>Bacillales</taxon>
        <taxon>Bacillaceae</taxon>
        <taxon>Gracilibacillus</taxon>
    </lineage>
</organism>
<feature type="region of interest" description="Disordered" evidence="1">
    <location>
        <begin position="13"/>
        <end position="98"/>
    </location>
</feature>
<dbReference type="Gene3D" id="1.20.1270.180">
    <property type="match status" value="1"/>
</dbReference>
<evidence type="ECO:0000259" key="2">
    <source>
        <dbReference type="Pfam" id="PF07007"/>
    </source>
</evidence>
<proteinExistence type="predicted"/>
<comment type="caution">
    <text evidence="3">The sequence shown here is derived from an EMBL/GenBank/DDBJ whole genome shotgun (WGS) entry which is preliminary data.</text>
</comment>
<dbReference type="Proteomes" id="UP000480246">
    <property type="component" value="Unassembled WGS sequence"/>
</dbReference>
<dbReference type="PANTHER" id="PTHR39176">
    <property type="entry name" value="PERIPLASMIC PROTEIN-RELATED"/>
    <property type="match status" value="1"/>
</dbReference>
<evidence type="ECO:0000313" key="3">
    <source>
        <dbReference type="EMBL" id="KAB8135808.1"/>
    </source>
</evidence>
<sequence length="185" mass="21162">MLAAILLTMVACNSSDESESTQASPSQDNSQTADSSDVETEINTIETATLSEDITKEENASTKYREGKKEEYQEKLKETKKEMDELQNNPEADSTTALKEVQGNRYEVWDDMLNEIYAILEKQLPAEEMEQLREDQREWLDLREDTAKGASLDYEGGTMEQLEYVTVLANLTEDRCFELVEDYML</sequence>
<evidence type="ECO:0000313" key="4">
    <source>
        <dbReference type="Proteomes" id="UP000480246"/>
    </source>
</evidence>
<dbReference type="InterPro" id="IPR009739">
    <property type="entry name" value="LprI-like_N"/>
</dbReference>
<dbReference type="EMBL" id="WEID01000052">
    <property type="protein sequence ID" value="KAB8135808.1"/>
    <property type="molecule type" value="Genomic_DNA"/>
</dbReference>
<feature type="compositionally biased region" description="Polar residues" evidence="1">
    <location>
        <begin position="86"/>
        <end position="97"/>
    </location>
</feature>